<dbReference type="AGR" id="WB:WBGene00021227"/>
<feature type="transmembrane region" description="Helical" evidence="2">
    <location>
        <begin position="104"/>
        <end position="128"/>
    </location>
</feature>
<dbReference type="AGR" id="WB:WBGene00015273"/>
<dbReference type="WormBase" id="C01B4.9a">
    <property type="protein sequence ID" value="CE32237"/>
    <property type="gene ID" value="WBGene00015273"/>
    <property type="gene designation" value="mct-2"/>
</dbReference>
<dbReference type="InterPro" id="IPR036259">
    <property type="entry name" value="MFS_trans_sf"/>
</dbReference>
<proteinExistence type="evidence at protein level"/>
<dbReference type="GeneID" id="182056"/>
<dbReference type="FunFam" id="1.20.1250.20:FF:000666">
    <property type="entry name" value="MonoCarboxylate Transporter family"/>
    <property type="match status" value="1"/>
</dbReference>
<protein>
    <submittedName>
        <fullName evidence="4">Major facilitator superfamily (MFS) profile domain-containing protein</fullName>
    </submittedName>
</protein>
<dbReference type="CTD" id="189489"/>
<dbReference type="EMBL" id="BX284605">
    <property type="protein sequence ID" value="CCD62292.2"/>
    <property type="molecule type" value="Genomic_DNA"/>
</dbReference>
<dbReference type="InterPro" id="IPR050327">
    <property type="entry name" value="Proton-linked_MCT"/>
</dbReference>
<feature type="transmembrane region" description="Helical" evidence="2">
    <location>
        <begin position="467"/>
        <end position="487"/>
    </location>
</feature>
<feature type="transmembrane region" description="Helical" evidence="2">
    <location>
        <begin position="378"/>
        <end position="400"/>
    </location>
</feature>
<dbReference type="GeneID" id="189489"/>
<dbReference type="WormBase" id="Y19D10A.12a">
    <property type="protein sequence ID" value="CE32237"/>
    <property type="gene ID" value="WBGene00021227"/>
    <property type="gene designation" value="mct-1"/>
</dbReference>
<feature type="transmembrane region" description="Helical" evidence="2">
    <location>
        <begin position="140"/>
        <end position="165"/>
    </location>
</feature>
<dbReference type="Reactome" id="R-CEL-9749641">
    <property type="pathway name" value="Aspirin ADME"/>
</dbReference>
<feature type="transmembrane region" description="Helical" evidence="2">
    <location>
        <begin position="431"/>
        <end position="455"/>
    </location>
</feature>
<dbReference type="GO" id="GO:0015718">
    <property type="term" value="P:monocarboxylic acid transport"/>
    <property type="evidence" value="ECO:0000318"/>
    <property type="project" value="GO_Central"/>
</dbReference>
<dbReference type="OrthoDB" id="2213137at2759"/>
<gene>
    <name evidence="4 7" type="primary">mct-2</name>
    <name evidence="5 8" type="synonym">mct-1</name>
    <name evidence="7" type="ORF">C01B4.9</name>
    <name evidence="4" type="ORF">CELE_C01B4.9</name>
    <name evidence="5" type="ORF">CELE_Y19D10A.12</name>
    <name evidence="8" type="ORF">Y19D10A.12</name>
</gene>
<evidence type="ECO:0000313" key="6">
    <source>
        <dbReference type="Proteomes" id="UP000001940"/>
    </source>
</evidence>
<dbReference type="PIR" id="T33941">
    <property type="entry name" value="T33941"/>
</dbReference>
<dbReference type="PANTHER" id="PTHR11360">
    <property type="entry name" value="MONOCARBOXYLATE TRANSPORTER"/>
    <property type="match status" value="1"/>
</dbReference>
<dbReference type="OMA" id="YIRSATH"/>
<evidence type="ECO:0007829" key="9">
    <source>
        <dbReference type="PeptideAtlas" id="Q9UAT3"/>
    </source>
</evidence>
<dbReference type="CTD" id="182056"/>
<feature type="transmembrane region" description="Helical" evidence="2">
    <location>
        <begin position="205"/>
        <end position="226"/>
    </location>
</feature>
<feature type="domain" description="Major facilitator superfamily (MFS) profile" evidence="3">
    <location>
        <begin position="45"/>
        <end position="523"/>
    </location>
</feature>
<evidence type="ECO:0000256" key="2">
    <source>
        <dbReference type="SAM" id="Phobius"/>
    </source>
</evidence>
<dbReference type="AlphaFoldDB" id="Q9UAT3"/>
<name>Q9UAT3_CAEEL</name>
<keyword evidence="2" id="KW-0812">Transmembrane</keyword>
<evidence type="ECO:0000313" key="8">
    <source>
        <dbReference type="WormBase" id="Y19D10A.12a"/>
    </source>
</evidence>
<reference evidence="4 6" key="1">
    <citation type="journal article" date="1998" name="Science">
        <title>Genome sequence of the nematode C. elegans: a platform for investigating biology.</title>
        <authorList>
            <consortium name="The C. elegans sequencing consortium"/>
            <person name="Sulson J.E."/>
            <person name="Waterston R."/>
        </authorList>
    </citation>
    <scope>NUCLEOTIDE SEQUENCE [LARGE SCALE GENOMIC DNA]</scope>
    <source>
        <strain evidence="4 6">Bristol N2</strain>
    </source>
</reference>
<dbReference type="FunCoup" id="Q9UAT3">
    <property type="interactions" value="10"/>
</dbReference>
<dbReference type="EMBL" id="BX284605">
    <property type="protein sequence ID" value="CCD64369.1"/>
    <property type="molecule type" value="Genomic_DNA"/>
</dbReference>
<dbReference type="Proteomes" id="UP000001940">
    <property type="component" value="Chromosome V"/>
</dbReference>
<feature type="transmembrane region" description="Helical" evidence="2">
    <location>
        <begin position="341"/>
        <end position="366"/>
    </location>
</feature>
<dbReference type="HOGENOM" id="CLU_001265_59_2_1"/>
<keyword evidence="6" id="KW-1185">Reference proteome</keyword>
<dbReference type="ExpressionAtlas" id="Q9UAT3">
    <property type="expression patterns" value="baseline and differential"/>
</dbReference>
<reference evidence="4" key="3">
    <citation type="submission" date="2024-10" db="EMBL/GenBank/DDBJ databases">
        <authorList>
            <consortium name="WormBase Consortium"/>
            <person name="WormBase"/>
        </authorList>
    </citation>
    <scope>NUCLEOTIDE SEQUENCE</scope>
    <source>
        <strain evidence="4">Bristol N2</strain>
    </source>
</reference>
<dbReference type="CDD" id="cd17352">
    <property type="entry name" value="MFS_MCT_SLC16"/>
    <property type="match status" value="1"/>
</dbReference>
<dbReference type="Pfam" id="PF07690">
    <property type="entry name" value="MFS_1"/>
    <property type="match status" value="1"/>
</dbReference>
<dbReference type="Reactome" id="R-CEL-210991">
    <property type="pathway name" value="Basigin interactions"/>
</dbReference>
<dbReference type="PROSITE" id="PS50850">
    <property type="entry name" value="MFS"/>
    <property type="match status" value="1"/>
</dbReference>
<dbReference type="InterPro" id="IPR011701">
    <property type="entry name" value="MFS"/>
</dbReference>
<evidence type="ECO:0000259" key="3">
    <source>
        <dbReference type="PROSITE" id="PS50850"/>
    </source>
</evidence>
<dbReference type="eggNOG" id="KOG2504">
    <property type="taxonomic scope" value="Eukaryota"/>
</dbReference>
<comment type="subcellular location">
    <subcellularLocation>
        <location evidence="1">Membrane</location>
        <topology evidence="1">Multi-pass membrane protein</topology>
    </subcellularLocation>
</comment>
<feature type="transmembrane region" description="Helical" evidence="2">
    <location>
        <begin position="44"/>
        <end position="66"/>
    </location>
</feature>
<dbReference type="UCSC" id="C01B4.9">
    <property type="organism name" value="c. elegans"/>
</dbReference>
<dbReference type="UCSC" id="Y19D10A.12">
    <property type="organism name" value="c. elegans"/>
</dbReference>
<keyword evidence="2" id="KW-0472">Membrane</keyword>
<dbReference type="STRING" id="6239.C01B4.9a.1"/>
<dbReference type="PaxDb" id="6239-C01B4.9"/>
<evidence type="ECO:0000313" key="7">
    <source>
        <dbReference type="WormBase" id="C01B4.9a"/>
    </source>
</evidence>
<reference evidence="4" key="2">
    <citation type="submission" date="2003-03" db="EMBL/GenBank/DDBJ databases">
        <authorList>
            <person name="Sulson J.E."/>
            <person name="Waterston R."/>
        </authorList>
    </citation>
    <scope>NUCLEOTIDE SEQUENCE</scope>
    <source>
        <strain evidence="4">Bristol N2</strain>
    </source>
</reference>
<organism evidence="4 6">
    <name type="scientific">Caenorhabditis elegans</name>
    <dbReference type="NCBI Taxonomy" id="6239"/>
    <lineage>
        <taxon>Eukaryota</taxon>
        <taxon>Metazoa</taxon>
        <taxon>Ecdysozoa</taxon>
        <taxon>Nematoda</taxon>
        <taxon>Chromadorea</taxon>
        <taxon>Rhabditida</taxon>
        <taxon>Rhabditina</taxon>
        <taxon>Rhabditomorpha</taxon>
        <taxon>Rhabditoidea</taxon>
        <taxon>Rhabditidae</taxon>
        <taxon>Peloderinae</taxon>
        <taxon>Caenorhabditis</taxon>
    </lineage>
</organism>
<dbReference type="SMR" id="Q9UAT3"/>
<dbReference type="SUPFAM" id="SSF103473">
    <property type="entry name" value="MFS general substrate transporter"/>
    <property type="match status" value="1"/>
</dbReference>
<dbReference type="GO" id="GO:0005886">
    <property type="term" value="C:plasma membrane"/>
    <property type="evidence" value="ECO:0000318"/>
    <property type="project" value="GO_Central"/>
</dbReference>
<evidence type="ECO:0000256" key="1">
    <source>
        <dbReference type="ARBA" id="ARBA00004141"/>
    </source>
</evidence>
<dbReference type="RefSeq" id="NP_503655.2">
    <property type="nucleotide sequence ID" value="NM_071254.2"/>
</dbReference>
<dbReference type="Gene3D" id="1.20.1250.20">
    <property type="entry name" value="MFS general substrate transporter like domains"/>
    <property type="match status" value="1"/>
</dbReference>
<accession>Q9UAT3</accession>
<dbReference type="GO" id="GO:0008028">
    <property type="term" value="F:monocarboxylic acid transmembrane transporter activity"/>
    <property type="evidence" value="ECO:0000318"/>
    <property type="project" value="GO_Central"/>
</dbReference>
<accession>Q966D6</accession>
<dbReference type="Bgee" id="WBGene00015273">
    <property type="expression patterns" value="Expressed in pharyngeal muscle cell (C elegans) and 3 other cell types or tissues"/>
</dbReference>
<feature type="transmembrane region" description="Helical" evidence="2">
    <location>
        <begin position="78"/>
        <end position="98"/>
    </location>
</feature>
<keyword evidence="9" id="KW-1267">Proteomics identification</keyword>
<dbReference type="Reactome" id="R-CEL-433692">
    <property type="pathway name" value="Proton-coupled monocarboxylate transport"/>
</dbReference>
<dbReference type="InterPro" id="IPR020846">
    <property type="entry name" value="MFS_dom"/>
</dbReference>
<evidence type="ECO:0000313" key="4">
    <source>
        <dbReference type="EMBL" id="CCD62292.2"/>
    </source>
</evidence>
<feature type="transmembrane region" description="Helical" evidence="2">
    <location>
        <begin position="499"/>
        <end position="519"/>
    </location>
</feature>
<sequence>MSKQPIDGPLDAEKKEVTVAVTAAENFEEQVEEVGKVTPPDGGYGWVVVAASFLVNMAVDGVIYTCGKILVPIWADQFGSTSVAGAVISILTGCYYLAGPLASSFVNVFGIRSVAIAGSILATTAFLLSRFASTIWELYLLFGVLGGIGFGCMYLPSIVILSTYFAKKRSVATGIAVCGSGIGTMVFSTINGPVFDYFGKDVGSFMVYLAAIAISGSLFSLLFAPLKATEHQVKKVAKMVRNYEGKPEEPTQRLLEDVRNDLEELNRPGHNADTFYAGNAPVSRSRSNTLDRKAAESAEAHVVHATEHHTVHHVVKKSKFTKFKESLCSVLDKDLLFSPSFMTLAVSGTFTVLSFLVPFVYLALAMKQKNPDFTDAELSLPVTLIGAFNIMFRIGCGMVADHPKMSALQVSNVATIIAGTSMLFVPFCTELWHYVVFCIPFSAGVACFAALRSVICVELIGVEKLSNAFGILMVFMGIGAVVGGPIAAQIKDITGNYDISFYVMGIIFAFSGVMTIRLPELKAWEESKKLARAGTEMRVISEAS</sequence>
<dbReference type="RefSeq" id="NP_503681.2">
    <property type="nucleotide sequence ID" value="NM_071280.2"/>
</dbReference>
<dbReference type="PeptideAtlas" id="Q9UAT3"/>
<evidence type="ECO:0000313" key="5">
    <source>
        <dbReference type="EMBL" id="CCD64369.1"/>
    </source>
</evidence>
<keyword evidence="2" id="KW-1133">Transmembrane helix</keyword>
<dbReference type="PANTHER" id="PTHR11360:SF248">
    <property type="entry name" value="MAJOR FACILITATOR SUPERFAMILY (MFS) PROFILE DOMAIN-CONTAINING PROTEIN"/>
    <property type="match status" value="1"/>
</dbReference>